<sequence length="371" mass="40128">MHDARNIDDKCIVTPYAFGVSDEILGTPLASPLKRALAISIDMLLVGLLTHVNSIVLAAVTAAVLVRVGGKLRRRHRFPLLRKLLVGMAGVLLFVAILGVIESYKQELQLPTDAQNLTNSSEQIQQAGLTLATMVKATQTQASIQSGSCQPPLICWQTFVDQVMDVKAVASVPEEQQAAVKDAILEATKQTLEPQKRQQLSVYIDQAFAESKGANSSSQSKAGASDSVPSGFSLQEPVIISPFKSESPAQSQSNSLIAWFKGILSDLGLGFGWAALYFTVFGAWWNGQSPGKKLMGIRIVKLDASPMNLWESFGRYGGYGAGLATGLLGFLQLFWDSNRQAIQDKIAETLVIDLRKSHSDMKSAYKRKASG</sequence>
<name>A0A2S2E3L4_9ALTE</name>
<dbReference type="AlphaFoldDB" id="A0A2S2E3L4"/>
<feature type="domain" description="RDD" evidence="7">
    <location>
        <begin position="258"/>
        <end position="348"/>
    </location>
</feature>
<dbReference type="PANTHER" id="PTHR36115">
    <property type="entry name" value="PROLINE-RICH ANTIGEN HOMOLOG-RELATED"/>
    <property type="match status" value="1"/>
</dbReference>
<proteinExistence type="predicted"/>
<comment type="subcellular location">
    <subcellularLocation>
        <location evidence="1">Cell membrane</location>
        <topology evidence="1">Multi-pass membrane protein</topology>
    </subcellularLocation>
</comment>
<gene>
    <name evidence="8" type="ORF">HMF8227_01765</name>
</gene>
<organism evidence="8 9">
    <name type="scientific">Saliniradius amylolyticus</name>
    <dbReference type="NCBI Taxonomy" id="2183582"/>
    <lineage>
        <taxon>Bacteria</taxon>
        <taxon>Pseudomonadati</taxon>
        <taxon>Pseudomonadota</taxon>
        <taxon>Gammaproteobacteria</taxon>
        <taxon>Alteromonadales</taxon>
        <taxon>Alteromonadaceae</taxon>
        <taxon>Saliniradius</taxon>
    </lineage>
</organism>
<reference evidence="8 9" key="1">
    <citation type="submission" date="2018-05" db="EMBL/GenBank/DDBJ databases">
        <title>Salinimonas sp. HMF8227 Genome sequencing and assembly.</title>
        <authorList>
            <person name="Kang H."/>
            <person name="Kang J."/>
            <person name="Cha I."/>
            <person name="Kim H."/>
            <person name="Joh K."/>
        </authorList>
    </citation>
    <scope>NUCLEOTIDE SEQUENCE [LARGE SCALE GENOMIC DNA]</scope>
    <source>
        <strain evidence="8 9">HMF8227</strain>
    </source>
</reference>
<dbReference type="InterPro" id="IPR051791">
    <property type="entry name" value="Pra-immunoreactive"/>
</dbReference>
<evidence type="ECO:0000256" key="6">
    <source>
        <dbReference type="SAM" id="Phobius"/>
    </source>
</evidence>
<protein>
    <recommendedName>
        <fullName evidence="7">RDD domain-containing protein</fullName>
    </recommendedName>
</protein>
<feature type="transmembrane region" description="Helical" evidence="6">
    <location>
        <begin position="316"/>
        <end position="335"/>
    </location>
</feature>
<keyword evidence="9" id="KW-1185">Reference proteome</keyword>
<keyword evidence="5 6" id="KW-0472">Membrane</keyword>
<dbReference type="PANTHER" id="PTHR36115:SF6">
    <property type="entry name" value="PROLINE-RICH ANTIGEN HOMOLOG"/>
    <property type="match status" value="1"/>
</dbReference>
<dbReference type="Pfam" id="PF06271">
    <property type="entry name" value="RDD"/>
    <property type="match status" value="1"/>
</dbReference>
<keyword evidence="3 6" id="KW-0812">Transmembrane</keyword>
<evidence type="ECO:0000256" key="1">
    <source>
        <dbReference type="ARBA" id="ARBA00004651"/>
    </source>
</evidence>
<feature type="transmembrane region" description="Helical" evidence="6">
    <location>
        <begin position="263"/>
        <end position="285"/>
    </location>
</feature>
<evidence type="ECO:0000256" key="2">
    <source>
        <dbReference type="ARBA" id="ARBA00022475"/>
    </source>
</evidence>
<evidence type="ECO:0000256" key="3">
    <source>
        <dbReference type="ARBA" id="ARBA00022692"/>
    </source>
</evidence>
<keyword evidence="2" id="KW-1003">Cell membrane</keyword>
<dbReference type="EMBL" id="CP029347">
    <property type="protein sequence ID" value="AWL12238.1"/>
    <property type="molecule type" value="Genomic_DNA"/>
</dbReference>
<evidence type="ECO:0000313" key="9">
    <source>
        <dbReference type="Proteomes" id="UP000245728"/>
    </source>
</evidence>
<dbReference type="Proteomes" id="UP000245728">
    <property type="component" value="Chromosome"/>
</dbReference>
<evidence type="ECO:0000313" key="8">
    <source>
        <dbReference type="EMBL" id="AWL12238.1"/>
    </source>
</evidence>
<dbReference type="InterPro" id="IPR010432">
    <property type="entry name" value="RDD"/>
</dbReference>
<dbReference type="RefSeq" id="WP_162558555.1">
    <property type="nucleotide sequence ID" value="NZ_CP029347.1"/>
</dbReference>
<evidence type="ECO:0000256" key="4">
    <source>
        <dbReference type="ARBA" id="ARBA00022989"/>
    </source>
</evidence>
<feature type="transmembrane region" description="Helical" evidence="6">
    <location>
        <begin position="80"/>
        <end position="101"/>
    </location>
</feature>
<evidence type="ECO:0000256" key="5">
    <source>
        <dbReference type="ARBA" id="ARBA00023136"/>
    </source>
</evidence>
<keyword evidence="4 6" id="KW-1133">Transmembrane helix</keyword>
<dbReference type="KEGG" id="salh:HMF8227_01765"/>
<accession>A0A2S2E3L4</accession>
<feature type="transmembrane region" description="Helical" evidence="6">
    <location>
        <begin position="44"/>
        <end position="68"/>
    </location>
</feature>
<dbReference type="GO" id="GO:0005886">
    <property type="term" value="C:plasma membrane"/>
    <property type="evidence" value="ECO:0007669"/>
    <property type="project" value="UniProtKB-SubCell"/>
</dbReference>
<evidence type="ECO:0000259" key="7">
    <source>
        <dbReference type="Pfam" id="PF06271"/>
    </source>
</evidence>